<dbReference type="RefSeq" id="WP_220372970.1">
    <property type="nucleotide sequence ID" value="NZ_JAEUAO010000004.1"/>
</dbReference>
<comment type="caution">
    <text evidence="1">The sequence shown here is derived from an EMBL/GenBank/DDBJ whole genome shotgun (WGS) entry which is preliminary data.</text>
</comment>
<sequence length="116" mass="12408">MSLSPIMPAVTPPLNAGMLKTAVAAVRTMLSTGEKGVEESWISVARQLVQKVVIAPSADGKSAELTIHGRLAAILAAQEAWREVSRELRSEQSAEFVRKRSDGEFPAPLRSLAGRA</sequence>
<organism evidence="1 2">
    <name type="scientific">Rhizobium herbae</name>
    <dbReference type="NCBI Taxonomy" id="508661"/>
    <lineage>
        <taxon>Bacteria</taxon>
        <taxon>Pseudomonadati</taxon>
        <taxon>Pseudomonadota</taxon>
        <taxon>Alphaproteobacteria</taxon>
        <taxon>Hyphomicrobiales</taxon>
        <taxon>Rhizobiaceae</taxon>
        <taxon>Rhizobium/Agrobacterium group</taxon>
        <taxon>Rhizobium</taxon>
    </lineage>
</organism>
<keyword evidence="2" id="KW-1185">Reference proteome</keyword>
<accession>A0ABS7HCK7</accession>
<dbReference type="Proteomes" id="UP000757604">
    <property type="component" value="Unassembled WGS sequence"/>
</dbReference>
<evidence type="ECO:0000313" key="2">
    <source>
        <dbReference type="Proteomes" id="UP000757604"/>
    </source>
</evidence>
<protein>
    <submittedName>
        <fullName evidence="1">Uncharacterized protein</fullName>
    </submittedName>
</protein>
<proteinExistence type="predicted"/>
<dbReference type="EMBL" id="JAEUAO010000004">
    <property type="protein sequence ID" value="MBW9064961.1"/>
    <property type="molecule type" value="Genomic_DNA"/>
</dbReference>
<gene>
    <name evidence="1" type="ORF">JNB71_16785</name>
</gene>
<evidence type="ECO:0000313" key="1">
    <source>
        <dbReference type="EMBL" id="MBW9064961.1"/>
    </source>
</evidence>
<name>A0ABS7HCK7_9HYPH</name>
<reference evidence="1 2" key="1">
    <citation type="journal article" date="2021" name="MBio">
        <title>Poor Competitiveness of Bradyrhizobium in Pigeon Pea Root Colonization in Indian Soils.</title>
        <authorList>
            <person name="Chalasani D."/>
            <person name="Basu A."/>
            <person name="Pullabhotla S.V.S.R.N."/>
            <person name="Jorrin B."/>
            <person name="Neal A.L."/>
            <person name="Poole P.S."/>
            <person name="Podile A.R."/>
            <person name="Tkacz A."/>
        </authorList>
    </citation>
    <scope>NUCLEOTIDE SEQUENCE [LARGE SCALE GENOMIC DNA]</scope>
    <source>
        <strain evidence="1 2">HU44</strain>
    </source>
</reference>